<dbReference type="PROSITE" id="PS51257">
    <property type="entry name" value="PROKAR_LIPOPROTEIN"/>
    <property type="match status" value="1"/>
</dbReference>
<feature type="compositionally biased region" description="Low complexity" evidence="1">
    <location>
        <begin position="189"/>
        <end position="227"/>
    </location>
</feature>
<name>A0AAW2Z9P9_9EUKA</name>
<comment type="caution">
    <text evidence="3">The sequence shown here is derived from an EMBL/GenBank/DDBJ whole genome shotgun (WGS) entry which is preliminary data.</text>
</comment>
<evidence type="ECO:0000256" key="1">
    <source>
        <dbReference type="SAM" id="MobiDB-lite"/>
    </source>
</evidence>
<proteinExistence type="predicted"/>
<feature type="region of interest" description="Disordered" evidence="1">
    <location>
        <begin position="183"/>
        <end position="227"/>
    </location>
</feature>
<keyword evidence="4" id="KW-1185">Reference proteome</keyword>
<dbReference type="AlphaFoldDB" id="A0AAW2Z9P9"/>
<gene>
    <name evidence="3" type="ORF">AKO1_015123</name>
</gene>
<keyword evidence="2" id="KW-0732">Signal</keyword>
<accession>A0AAW2Z9P9</accession>
<feature type="signal peptide" evidence="2">
    <location>
        <begin position="1"/>
        <end position="18"/>
    </location>
</feature>
<reference evidence="3 4" key="1">
    <citation type="submission" date="2024-03" db="EMBL/GenBank/DDBJ databases">
        <title>The Acrasis kona genome and developmental transcriptomes reveal deep origins of eukaryotic multicellular pathways.</title>
        <authorList>
            <person name="Sheikh S."/>
            <person name="Fu C.-J."/>
            <person name="Brown M.W."/>
            <person name="Baldauf S.L."/>
        </authorList>
    </citation>
    <scope>NUCLEOTIDE SEQUENCE [LARGE SCALE GENOMIC DNA]</scope>
    <source>
        <strain evidence="3 4">ATCC MYA-3509</strain>
    </source>
</reference>
<feature type="chain" id="PRO_5043811482" evidence="2">
    <location>
        <begin position="19"/>
        <end position="251"/>
    </location>
</feature>
<dbReference type="Proteomes" id="UP001431209">
    <property type="component" value="Unassembled WGS sequence"/>
</dbReference>
<dbReference type="EMBL" id="JAOPGA020001152">
    <property type="protein sequence ID" value="KAL0485595.1"/>
    <property type="molecule type" value="Genomic_DNA"/>
</dbReference>
<sequence>MRSLSVLVAALLVACVFGAIDTRNPVADILLTTANNVTTSAHSNQFYVLSTQVANTTNFLLTSFSLPNRVYTSARLAFTPAFTPGSSSPVIINVYNLTGVVQETPYTTFPVIGEVLGSTNVTLGVTPNPGTDLAVLSYINRAIARGQNTVAFAYQLVTPNSNVTIGSRELATSPSVLVLSFDGTDSPVPTQTPTPASTITTGPTVTRGPTSTPAATTTPVIATPTPTATSSASGKFVSLSVVAFAVMVLLL</sequence>
<organism evidence="3 4">
    <name type="scientific">Acrasis kona</name>
    <dbReference type="NCBI Taxonomy" id="1008807"/>
    <lineage>
        <taxon>Eukaryota</taxon>
        <taxon>Discoba</taxon>
        <taxon>Heterolobosea</taxon>
        <taxon>Tetramitia</taxon>
        <taxon>Eutetramitia</taxon>
        <taxon>Acrasidae</taxon>
        <taxon>Acrasis</taxon>
    </lineage>
</organism>
<evidence type="ECO:0000313" key="4">
    <source>
        <dbReference type="Proteomes" id="UP001431209"/>
    </source>
</evidence>
<evidence type="ECO:0000313" key="3">
    <source>
        <dbReference type="EMBL" id="KAL0485595.1"/>
    </source>
</evidence>
<evidence type="ECO:0000256" key="2">
    <source>
        <dbReference type="SAM" id="SignalP"/>
    </source>
</evidence>
<protein>
    <submittedName>
        <fullName evidence="3">Uncharacterized protein</fullName>
    </submittedName>
</protein>